<evidence type="ECO:0000313" key="1">
    <source>
        <dbReference type="EMBL" id="QDV26932.1"/>
    </source>
</evidence>
<keyword evidence="2" id="KW-1185">Reference proteome</keyword>
<dbReference type="InterPro" id="IPR048813">
    <property type="entry name" value="GP7-like"/>
</dbReference>
<protein>
    <recommendedName>
        <fullName evidence="3">Phage capsid family protein</fullName>
    </recommendedName>
</protein>
<dbReference type="AlphaFoldDB" id="A0A518GEA9"/>
<reference evidence="1 2" key="1">
    <citation type="submission" date="2019-02" db="EMBL/GenBank/DDBJ databases">
        <title>Deep-cultivation of Planctomycetes and their phenomic and genomic characterization uncovers novel biology.</title>
        <authorList>
            <person name="Wiegand S."/>
            <person name="Jogler M."/>
            <person name="Boedeker C."/>
            <person name="Pinto D."/>
            <person name="Vollmers J."/>
            <person name="Rivas-Marin E."/>
            <person name="Kohn T."/>
            <person name="Peeters S.H."/>
            <person name="Heuer A."/>
            <person name="Rast P."/>
            <person name="Oberbeckmann S."/>
            <person name="Bunk B."/>
            <person name="Jeske O."/>
            <person name="Meyerdierks A."/>
            <person name="Storesund J.E."/>
            <person name="Kallscheuer N."/>
            <person name="Luecker S."/>
            <person name="Lage O.M."/>
            <person name="Pohl T."/>
            <person name="Merkel B.J."/>
            <person name="Hornburger P."/>
            <person name="Mueller R.-W."/>
            <person name="Bruemmer F."/>
            <person name="Labrenz M."/>
            <person name="Spormann A.M."/>
            <person name="Op den Camp H."/>
            <person name="Overmann J."/>
            <person name="Amann R."/>
            <person name="Jetten M.S.M."/>
            <person name="Mascher T."/>
            <person name="Medema M.H."/>
            <person name="Devos D.P."/>
            <person name="Kaster A.-K."/>
            <person name="Ovreas L."/>
            <person name="Rohde M."/>
            <person name="Galperin M.Y."/>
            <person name="Jogler C."/>
        </authorList>
    </citation>
    <scope>NUCLEOTIDE SEQUENCE [LARGE SCALE GENOMIC DNA]</scope>
    <source>
        <strain evidence="1 2">Q31a</strain>
    </source>
</reference>
<organism evidence="1 2">
    <name type="scientific">Aureliella helgolandensis</name>
    <dbReference type="NCBI Taxonomy" id="2527968"/>
    <lineage>
        <taxon>Bacteria</taxon>
        <taxon>Pseudomonadati</taxon>
        <taxon>Planctomycetota</taxon>
        <taxon>Planctomycetia</taxon>
        <taxon>Pirellulales</taxon>
        <taxon>Pirellulaceae</taxon>
        <taxon>Aureliella</taxon>
    </lineage>
</organism>
<dbReference type="RefSeq" id="WP_145083545.1">
    <property type="nucleotide sequence ID" value="NZ_CP036298.1"/>
</dbReference>
<sequence length="318" mass="33794">MADSLMTLADIALLNDVSVEDYGATDIFLDAPVLRILPAQTASHGTDHKYLKHVTAPTVGFRAPNAGRDHSKTGRVWVTETLKILDATFHLDAMIAKSNPKGEAFVMAMEAMMHLRAAMKAAERQIFYGTAEDAGGFLGLVDNVGLNKIDDAMVLTAGGTSTGVFGDVWMIRATSDFANCAVILGNSGNIAIEPWERQLVSDGDGKQFPALFQEIDGWLGLQVGGAKSVARLVNLNLADGASANTLTDDLLANLMELFPEEAPPTHIVMNKRARKQLMQSRTATNATGAPAPLPTEYEGVPIVTTSACSTYTTAVAAS</sequence>
<proteinExistence type="predicted"/>
<name>A0A518GEA9_9BACT</name>
<dbReference type="Proteomes" id="UP000318017">
    <property type="component" value="Chromosome"/>
</dbReference>
<evidence type="ECO:0008006" key="3">
    <source>
        <dbReference type="Google" id="ProtNLM"/>
    </source>
</evidence>
<dbReference type="SUPFAM" id="SSF56563">
    <property type="entry name" value="Major capsid protein gp5"/>
    <property type="match status" value="1"/>
</dbReference>
<dbReference type="KEGG" id="ahel:Q31a_53120"/>
<dbReference type="OrthoDB" id="210243at2"/>
<gene>
    <name evidence="1" type="ORF">Q31a_53120</name>
</gene>
<dbReference type="Pfam" id="PF20911">
    <property type="entry name" value="GP7"/>
    <property type="match status" value="1"/>
</dbReference>
<accession>A0A518GEA9</accession>
<dbReference type="EMBL" id="CP036298">
    <property type="protein sequence ID" value="QDV26932.1"/>
    <property type="molecule type" value="Genomic_DNA"/>
</dbReference>
<evidence type="ECO:0000313" key="2">
    <source>
        <dbReference type="Proteomes" id="UP000318017"/>
    </source>
</evidence>
<dbReference type="NCBIfam" id="NF045672">
    <property type="entry name" value="MCP_gp7_epsi_15"/>
    <property type="match status" value="1"/>
</dbReference>